<dbReference type="Gene3D" id="1.10.10.1130">
    <property type="entry name" value="Uncharacterised protein PF10982, DUF2789"/>
    <property type="match status" value="1"/>
</dbReference>
<reference evidence="1 2" key="1">
    <citation type="submission" date="2018-06" db="EMBL/GenBank/DDBJ databases">
        <authorList>
            <consortium name="Pathogen Informatics"/>
            <person name="Doyle S."/>
        </authorList>
    </citation>
    <scope>NUCLEOTIDE SEQUENCE [LARGE SCALE GENOMIC DNA]</scope>
    <source>
        <strain evidence="1 2">NCTC11645</strain>
    </source>
</reference>
<organism evidence="1 2">
    <name type="scientific">Grimontia hollisae</name>
    <name type="common">Vibrio hollisae</name>
    <dbReference type="NCBI Taxonomy" id="673"/>
    <lineage>
        <taxon>Bacteria</taxon>
        <taxon>Pseudomonadati</taxon>
        <taxon>Pseudomonadota</taxon>
        <taxon>Gammaproteobacteria</taxon>
        <taxon>Vibrionales</taxon>
        <taxon>Vibrionaceae</taxon>
        <taxon>Grimontia</taxon>
    </lineage>
</organism>
<proteinExistence type="predicted"/>
<dbReference type="Pfam" id="PF10982">
    <property type="entry name" value="DUF2789"/>
    <property type="match status" value="1"/>
</dbReference>
<evidence type="ECO:0000313" key="2">
    <source>
        <dbReference type="Proteomes" id="UP000254512"/>
    </source>
</evidence>
<evidence type="ECO:0000313" key="1">
    <source>
        <dbReference type="EMBL" id="STO56624.1"/>
    </source>
</evidence>
<dbReference type="KEGG" id="gho:AL542_06145"/>
<dbReference type="AlphaFoldDB" id="A0A377HKL7"/>
<sequence length="79" mass="8919">MEMFNHNLENLFRQLGLASDASSIDIFIANHSLEAGENLTTAAFWTASQKQFLEEAKCQDADWVEQIDTLDTLLRKGKS</sequence>
<gene>
    <name evidence="1" type="ORF">NCTC11645_00989</name>
</gene>
<dbReference type="InterPro" id="IPR038086">
    <property type="entry name" value="DUF2789_sf"/>
</dbReference>
<name>A0A377HKL7_GRIHO</name>
<dbReference type="STRING" id="673.AL542_06145"/>
<dbReference type="Proteomes" id="UP000254512">
    <property type="component" value="Unassembled WGS sequence"/>
</dbReference>
<accession>A0A377HKL7</accession>
<dbReference type="EMBL" id="UGHD01000002">
    <property type="protein sequence ID" value="STO56624.1"/>
    <property type="molecule type" value="Genomic_DNA"/>
</dbReference>
<protein>
    <submittedName>
        <fullName evidence="1">Protein of uncharacterized function (DUF2789)</fullName>
    </submittedName>
</protein>
<dbReference type="GeneID" id="58895482"/>
<dbReference type="RefSeq" id="WP_005506927.1">
    <property type="nucleotide sequence ID" value="NZ_CABMOB010000001.1"/>
</dbReference>
<dbReference type="InterPro" id="IPR021250">
    <property type="entry name" value="DUF2789"/>
</dbReference>